<feature type="compositionally biased region" description="Basic and acidic residues" evidence="6">
    <location>
        <begin position="375"/>
        <end position="389"/>
    </location>
</feature>
<organism evidence="8 9">
    <name type="scientific">Rhizoctonia solani</name>
    <dbReference type="NCBI Taxonomy" id="456999"/>
    <lineage>
        <taxon>Eukaryota</taxon>
        <taxon>Fungi</taxon>
        <taxon>Dikarya</taxon>
        <taxon>Basidiomycota</taxon>
        <taxon>Agaricomycotina</taxon>
        <taxon>Agaricomycetes</taxon>
        <taxon>Cantharellales</taxon>
        <taxon>Ceratobasidiaceae</taxon>
        <taxon>Rhizoctonia</taxon>
    </lineage>
</organism>
<dbReference type="PROSITE" id="PS50157">
    <property type="entry name" value="ZINC_FINGER_C2H2_2"/>
    <property type="match status" value="3"/>
</dbReference>
<evidence type="ECO:0000313" key="8">
    <source>
        <dbReference type="EMBL" id="CAE6403217.1"/>
    </source>
</evidence>
<gene>
    <name evidence="8" type="ORF">RDB_LOCUS32345</name>
</gene>
<evidence type="ECO:0000256" key="2">
    <source>
        <dbReference type="ARBA" id="ARBA00022737"/>
    </source>
</evidence>
<dbReference type="FunFam" id="3.30.160.60:FF:000007">
    <property type="entry name" value="Basic krueppel-like factor 3"/>
    <property type="match status" value="1"/>
</dbReference>
<dbReference type="GO" id="GO:0000981">
    <property type="term" value="F:DNA-binding transcription factor activity, RNA polymerase II-specific"/>
    <property type="evidence" value="ECO:0007669"/>
    <property type="project" value="TreeGrafter"/>
</dbReference>
<evidence type="ECO:0000256" key="5">
    <source>
        <dbReference type="PROSITE-ProRule" id="PRU00042"/>
    </source>
</evidence>
<feature type="compositionally biased region" description="Pro residues" evidence="6">
    <location>
        <begin position="224"/>
        <end position="247"/>
    </location>
</feature>
<keyword evidence="1" id="KW-0479">Metal-binding</keyword>
<dbReference type="Gene3D" id="3.30.160.60">
    <property type="entry name" value="Classic Zinc Finger"/>
    <property type="match status" value="3"/>
</dbReference>
<dbReference type="PANTHER" id="PTHR19818">
    <property type="entry name" value="ZINC FINGER PROTEIN ZIC AND GLI"/>
    <property type="match status" value="1"/>
</dbReference>
<feature type="domain" description="C2H2-type" evidence="7">
    <location>
        <begin position="179"/>
        <end position="208"/>
    </location>
</feature>
<feature type="compositionally biased region" description="Polar residues" evidence="6">
    <location>
        <begin position="1"/>
        <end position="10"/>
    </location>
</feature>
<dbReference type="GO" id="GO:0000978">
    <property type="term" value="F:RNA polymerase II cis-regulatory region sequence-specific DNA binding"/>
    <property type="evidence" value="ECO:0007669"/>
    <property type="project" value="TreeGrafter"/>
</dbReference>
<evidence type="ECO:0000256" key="6">
    <source>
        <dbReference type="SAM" id="MobiDB-lite"/>
    </source>
</evidence>
<sequence length="389" mass="41412">MRTVISSSHPDPNHQPRDSPPRTQAPPLDESTLDPALTDEHIAYAPDSQPPTLQPMVPSTSTSASPPPQYIATGQPADGTEWGDVPRLPPILQVEKQHVTTTATQAASASRRRNDAQFKCPVPGCGSTFTRRFNLRGHLRSHTEERPFVCEWPGCTKGFARQHDCKRHYALHNAKPNQHLCEGCGKTFSRTDALNRHLRSDGGSGCRKSVAAKAGPSTSNVNTVPPPLPPVPVSDPAEGHPPPPPPGALNGHYPISLAVDGPPPPPGAPADPNLHHIHPHHLPPELNPQFLAGLLSGQQFLAAAAATGDPNQPSPPQPHVYDGIIQPVPPPQPDSEPRVAAEEERPEPPSKRRAVSVGSEIVSVPVPGSGAESSEPLHESTTEESKPTT</sequence>
<accession>A0A8H2WQ10</accession>
<reference evidence="8" key="1">
    <citation type="submission" date="2021-01" db="EMBL/GenBank/DDBJ databases">
        <authorList>
            <person name="Kaushik A."/>
        </authorList>
    </citation>
    <scope>NUCLEOTIDE SEQUENCE</scope>
    <source>
        <strain evidence="8">AG1-1B</strain>
    </source>
</reference>
<dbReference type="Proteomes" id="UP000663826">
    <property type="component" value="Unassembled WGS sequence"/>
</dbReference>
<dbReference type="Pfam" id="PF00096">
    <property type="entry name" value="zf-C2H2"/>
    <property type="match status" value="2"/>
</dbReference>
<proteinExistence type="predicted"/>
<dbReference type="InterPro" id="IPR013087">
    <property type="entry name" value="Znf_C2H2_type"/>
</dbReference>
<keyword evidence="2" id="KW-0677">Repeat</keyword>
<protein>
    <recommendedName>
        <fullName evidence="7">C2H2-type domain-containing protein</fullName>
    </recommendedName>
</protein>
<feature type="compositionally biased region" description="Basic and acidic residues" evidence="6">
    <location>
        <begin position="335"/>
        <end position="350"/>
    </location>
</feature>
<dbReference type="SUPFAM" id="SSF57667">
    <property type="entry name" value="beta-beta-alpha zinc fingers"/>
    <property type="match status" value="2"/>
</dbReference>
<dbReference type="PROSITE" id="PS00028">
    <property type="entry name" value="ZINC_FINGER_C2H2_1"/>
    <property type="match status" value="1"/>
</dbReference>
<name>A0A8H2WQ10_9AGAM</name>
<dbReference type="InterPro" id="IPR036236">
    <property type="entry name" value="Znf_C2H2_sf"/>
</dbReference>
<evidence type="ECO:0000256" key="1">
    <source>
        <dbReference type="ARBA" id="ARBA00022723"/>
    </source>
</evidence>
<evidence type="ECO:0000256" key="4">
    <source>
        <dbReference type="ARBA" id="ARBA00022833"/>
    </source>
</evidence>
<dbReference type="PANTHER" id="PTHR19818:SF139">
    <property type="entry name" value="PAIR-RULE PROTEIN ODD-PAIRED"/>
    <property type="match status" value="1"/>
</dbReference>
<dbReference type="GO" id="GO:0008270">
    <property type="term" value="F:zinc ion binding"/>
    <property type="evidence" value="ECO:0007669"/>
    <property type="project" value="UniProtKB-KW"/>
</dbReference>
<evidence type="ECO:0000256" key="3">
    <source>
        <dbReference type="ARBA" id="ARBA00022771"/>
    </source>
</evidence>
<keyword evidence="3 5" id="KW-0863">Zinc-finger</keyword>
<feature type="region of interest" description="Disordered" evidence="6">
    <location>
        <begin position="199"/>
        <end position="285"/>
    </location>
</feature>
<keyword evidence="4" id="KW-0862">Zinc</keyword>
<dbReference type="GO" id="GO:0005634">
    <property type="term" value="C:nucleus"/>
    <property type="evidence" value="ECO:0007669"/>
    <property type="project" value="UniProtKB-ARBA"/>
</dbReference>
<feature type="domain" description="C2H2-type" evidence="7">
    <location>
        <begin position="118"/>
        <end position="147"/>
    </location>
</feature>
<evidence type="ECO:0000313" key="9">
    <source>
        <dbReference type="Proteomes" id="UP000663826"/>
    </source>
</evidence>
<evidence type="ECO:0000259" key="7">
    <source>
        <dbReference type="PROSITE" id="PS50157"/>
    </source>
</evidence>
<feature type="region of interest" description="Disordered" evidence="6">
    <location>
        <begin position="305"/>
        <end position="389"/>
    </location>
</feature>
<dbReference type="EMBL" id="CAJMWQ010000950">
    <property type="protein sequence ID" value="CAE6403217.1"/>
    <property type="molecule type" value="Genomic_DNA"/>
</dbReference>
<dbReference type="GO" id="GO:0045944">
    <property type="term" value="P:positive regulation of transcription by RNA polymerase II"/>
    <property type="evidence" value="ECO:0007669"/>
    <property type="project" value="UniProtKB-ARBA"/>
</dbReference>
<dbReference type="AlphaFoldDB" id="A0A8H2WQ10"/>
<dbReference type="InterPro" id="IPR050329">
    <property type="entry name" value="GLI_C2H2-zinc-finger"/>
</dbReference>
<feature type="region of interest" description="Disordered" evidence="6">
    <location>
        <begin position="1"/>
        <end position="85"/>
    </location>
</feature>
<feature type="compositionally biased region" description="Basic and acidic residues" evidence="6">
    <location>
        <begin position="11"/>
        <end position="20"/>
    </location>
</feature>
<dbReference type="SMART" id="SM00355">
    <property type="entry name" value="ZnF_C2H2"/>
    <property type="match status" value="3"/>
</dbReference>
<comment type="caution">
    <text evidence="8">The sequence shown here is derived from an EMBL/GenBank/DDBJ whole genome shotgun (WGS) entry which is preliminary data.</text>
</comment>
<feature type="domain" description="C2H2-type" evidence="7">
    <location>
        <begin position="148"/>
        <end position="177"/>
    </location>
</feature>